<keyword evidence="2" id="KW-0012">Acyltransferase</keyword>
<dbReference type="PROSITE" id="PS51186">
    <property type="entry name" value="GNAT"/>
    <property type="match status" value="1"/>
</dbReference>
<dbReference type="Pfam" id="PF00583">
    <property type="entry name" value="Acetyltransf_1"/>
    <property type="match status" value="1"/>
</dbReference>
<evidence type="ECO:0000259" key="3">
    <source>
        <dbReference type="PROSITE" id="PS51186"/>
    </source>
</evidence>
<evidence type="ECO:0000313" key="4">
    <source>
        <dbReference type="EMBL" id="OAS17449.1"/>
    </source>
</evidence>
<evidence type="ECO:0000313" key="5">
    <source>
        <dbReference type="Proteomes" id="UP000078454"/>
    </source>
</evidence>
<dbReference type="Proteomes" id="UP000078454">
    <property type="component" value="Unassembled WGS sequence"/>
</dbReference>
<dbReference type="GO" id="GO:0016747">
    <property type="term" value="F:acyltransferase activity, transferring groups other than amino-acyl groups"/>
    <property type="evidence" value="ECO:0007669"/>
    <property type="project" value="InterPro"/>
</dbReference>
<dbReference type="InterPro" id="IPR016181">
    <property type="entry name" value="Acyl_CoA_acyltransferase"/>
</dbReference>
<dbReference type="CDD" id="cd04301">
    <property type="entry name" value="NAT_SF"/>
    <property type="match status" value="1"/>
</dbReference>
<organism evidence="4 5">
    <name type="scientific">Paenibacillus oryzisoli</name>
    <dbReference type="NCBI Taxonomy" id="1850517"/>
    <lineage>
        <taxon>Bacteria</taxon>
        <taxon>Bacillati</taxon>
        <taxon>Bacillota</taxon>
        <taxon>Bacilli</taxon>
        <taxon>Bacillales</taxon>
        <taxon>Paenibacillaceae</taxon>
        <taxon>Paenibacillus</taxon>
    </lineage>
</organism>
<evidence type="ECO:0000256" key="2">
    <source>
        <dbReference type="ARBA" id="ARBA00023315"/>
    </source>
</evidence>
<proteinExistence type="predicted"/>
<dbReference type="SUPFAM" id="SSF55729">
    <property type="entry name" value="Acyl-CoA N-acyltransferases (Nat)"/>
    <property type="match status" value="1"/>
</dbReference>
<gene>
    <name evidence="4" type="ORF">A8708_22030</name>
</gene>
<dbReference type="STRING" id="1850517.A8708_22030"/>
<accession>A0A198A7J8</accession>
<evidence type="ECO:0000256" key="1">
    <source>
        <dbReference type="ARBA" id="ARBA00022679"/>
    </source>
</evidence>
<reference evidence="4 5" key="1">
    <citation type="submission" date="2016-05" db="EMBL/GenBank/DDBJ databases">
        <title>Paenibacillus sp. 1ZS3-15 nov., isolated from the rhizosphere soil.</title>
        <authorList>
            <person name="Zhang X.X."/>
            <person name="Zhang J."/>
        </authorList>
    </citation>
    <scope>NUCLEOTIDE SEQUENCE [LARGE SCALE GENOMIC DNA]</scope>
    <source>
        <strain evidence="4 5">1ZS3-15</strain>
    </source>
</reference>
<keyword evidence="1 4" id="KW-0808">Transferase</keyword>
<dbReference type="InterPro" id="IPR000182">
    <property type="entry name" value="GNAT_dom"/>
</dbReference>
<keyword evidence="5" id="KW-1185">Reference proteome</keyword>
<name>A0A198A7J8_9BACL</name>
<dbReference type="Gene3D" id="3.40.630.30">
    <property type="match status" value="1"/>
</dbReference>
<dbReference type="AlphaFoldDB" id="A0A198A7J8"/>
<comment type="caution">
    <text evidence="4">The sequence shown here is derived from an EMBL/GenBank/DDBJ whole genome shotgun (WGS) entry which is preliminary data.</text>
</comment>
<dbReference type="PANTHER" id="PTHR43420">
    <property type="entry name" value="ACETYLTRANSFERASE"/>
    <property type="match status" value="1"/>
</dbReference>
<dbReference type="InterPro" id="IPR050680">
    <property type="entry name" value="YpeA/RimI_acetyltransf"/>
</dbReference>
<sequence length="143" mass="16197">MHVRSFQLGDTSSVKELLEDVLSETCYEETIEAFARQLSWDTELVLIAQEEEQVVGMIIGTIDNNNGYYYRIAVATAYQRKGIGKALIEAMKQRFLGRNVKKIMVTVDVHNEMVLPVYESAGYSSDDFSRTAHRLSIVKKVSV</sequence>
<dbReference type="OrthoDB" id="1821130at2"/>
<dbReference type="EMBL" id="LYPB01000072">
    <property type="protein sequence ID" value="OAS17449.1"/>
    <property type="molecule type" value="Genomic_DNA"/>
</dbReference>
<protein>
    <submittedName>
        <fullName evidence="4">GCN5 family acetyltransferase</fullName>
    </submittedName>
</protein>
<dbReference type="RefSeq" id="WP_068665946.1">
    <property type="nucleotide sequence ID" value="NZ_LYPB01000072.1"/>
</dbReference>
<feature type="domain" description="N-acetyltransferase" evidence="3">
    <location>
        <begin position="1"/>
        <end position="143"/>
    </location>
</feature>